<dbReference type="eggNOG" id="COG1404">
    <property type="taxonomic scope" value="Bacteria"/>
</dbReference>
<feature type="active site" description="Charge relay system" evidence="13 14">
    <location>
        <position position="495"/>
    </location>
</feature>
<dbReference type="EC" id="3.4.21.110" evidence="4"/>
<evidence type="ECO:0000259" key="19">
    <source>
        <dbReference type="Pfam" id="PF06280"/>
    </source>
</evidence>
<organism evidence="21 22">
    <name type="scientific">Streptococcus merionis</name>
    <dbReference type="NCBI Taxonomy" id="400065"/>
    <lineage>
        <taxon>Bacteria</taxon>
        <taxon>Bacillati</taxon>
        <taxon>Bacillota</taxon>
        <taxon>Bacilli</taxon>
        <taxon>Lactobacillales</taxon>
        <taxon>Streptococcaceae</taxon>
        <taxon>Streptococcus</taxon>
    </lineage>
</organism>
<evidence type="ECO:0000259" key="20">
    <source>
        <dbReference type="Pfam" id="PF22143"/>
    </source>
</evidence>
<proteinExistence type="inferred from homology"/>
<dbReference type="Gene3D" id="2.60.40.10">
    <property type="entry name" value="Immunoglobulins"/>
    <property type="match status" value="1"/>
</dbReference>
<dbReference type="STRING" id="1123308.GCA_000380085_01068"/>
<dbReference type="EMBL" id="LT906439">
    <property type="protein sequence ID" value="SNU90687.1"/>
    <property type="molecule type" value="Genomic_DNA"/>
</dbReference>
<feature type="active site" description="Charge relay system" evidence="13 14">
    <location>
        <position position="120"/>
    </location>
</feature>
<evidence type="ECO:0000259" key="18">
    <source>
        <dbReference type="Pfam" id="PF02225"/>
    </source>
</evidence>
<feature type="region of interest" description="Disordered" evidence="15">
    <location>
        <begin position="1024"/>
        <end position="1109"/>
    </location>
</feature>
<evidence type="ECO:0000256" key="5">
    <source>
        <dbReference type="ARBA" id="ARBA00020956"/>
    </source>
</evidence>
<dbReference type="InterPro" id="IPR053869">
    <property type="entry name" value="ScpA_Fn3_3rd"/>
</dbReference>
<feature type="compositionally biased region" description="Basic and acidic residues" evidence="15">
    <location>
        <begin position="1043"/>
        <end position="1052"/>
    </location>
</feature>
<dbReference type="SUPFAM" id="SSF52025">
    <property type="entry name" value="PA domain"/>
    <property type="match status" value="1"/>
</dbReference>
<dbReference type="InterPro" id="IPR015500">
    <property type="entry name" value="Peptidase_S8_subtilisin-rel"/>
</dbReference>
<feature type="domain" description="C5a peptidase/Subtilisin-like protease SBT2-like Fn3-like" evidence="19">
    <location>
        <begin position="581"/>
        <end position="690"/>
    </location>
</feature>
<evidence type="ECO:0000256" key="8">
    <source>
        <dbReference type="ARBA" id="ARBA00022737"/>
    </source>
</evidence>
<dbReference type="Pfam" id="PF22143">
    <property type="entry name" value="ScpA_C"/>
    <property type="match status" value="1"/>
</dbReference>
<keyword evidence="10 14" id="KW-0720">Serine protease</keyword>
<dbReference type="PROSITE" id="PS51892">
    <property type="entry name" value="SUBTILASE"/>
    <property type="match status" value="1"/>
</dbReference>
<evidence type="ECO:0000256" key="9">
    <source>
        <dbReference type="ARBA" id="ARBA00022801"/>
    </source>
</evidence>
<feature type="compositionally biased region" description="Basic and acidic residues" evidence="15">
    <location>
        <begin position="1024"/>
        <end position="1037"/>
    </location>
</feature>
<keyword evidence="6 14" id="KW-0645">Protease</keyword>
<dbReference type="InterPro" id="IPR000209">
    <property type="entry name" value="Peptidase_S8/S53_dom"/>
</dbReference>
<feature type="domain" description="Peptidase S8/S53" evidence="17">
    <location>
        <begin position="111"/>
        <end position="558"/>
    </location>
</feature>
<evidence type="ECO:0000313" key="22">
    <source>
        <dbReference type="Proteomes" id="UP000215185"/>
    </source>
</evidence>
<reference evidence="21 22" key="1">
    <citation type="submission" date="2017-06" db="EMBL/GenBank/DDBJ databases">
        <authorList>
            <consortium name="Pathogen Informatics"/>
        </authorList>
    </citation>
    <scope>NUCLEOTIDE SEQUENCE [LARGE SCALE GENOMIC DNA]</scope>
    <source>
        <strain evidence="21 22">NCTC13788</strain>
    </source>
</reference>
<dbReference type="Gene3D" id="2.60.40.1710">
    <property type="entry name" value="Subtilisin-like superfamily"/>
    <property type="match status" value="1"/>
</dbReference>
<comment type="similarity">
    <text evidence="3 14">Belongs to the peptidase S8 family.</text>
</comment>
<dbReference type="SUPFAM" id="SSF52743">
    <property type="entry name" value="Subtilisin-like"/>
    <property type="match status" value="1"/>
</dbReference>
<name>A0A239SZ28_9STRE</name>
<feature type="region of interest" description="Disordered" evidence="15">
    <location>
        <begin position="50"/>
        <end position="84"/>
    </location>
</feature>
<evidence type="ECO:0000256" key="14">
    <source>
        <dbReference type="PROSITE-ProRule" id="PRU01240"/>
    </source>
</evidence>
<protein>
    <recommendedName>
        <fullName evidence="5">C5a peptidase</fullName>
        <ecNumber evidence="4">3.4.21.110</ecNumber>
    </recommendedName>
    <alternativeName>
        <fullName evidence="12">SCP</fullName>
    </alternativeName>
</protein>
<keyword evidence="11" id="KW-0843">Virulence</keyword>
<comment type="catalytic activity">
    <reaction evidence="1">
        <text>The primary cleavage site is at 67-His-|-Lys-68 in human C5a with a minor secondary cleavage site at 58-Ala-|-Ser-59.</text>
        <dbReference type="EC" id="3.4.21.110"/>
    </reaction>
</comment>
<evidence type="ECO:0000313" key="21">
    <source>
        <dbReference type="EMBL" id="SNU90687.1"/>
    </source>
</evidence>
<evidence type="ECO:0000256" key="15">
    <source>
        <dbReference type="SAM" id="MobiDB-lite"/>
    </source>
</evidence>
<dbReference type="Gene3D" id="3.50.30.30">
    <property type="match status" value="1"/>
</dbReference>
<dbReference type="AlphaFoldDB" id="A0A239SZ28"/>
<dbReference type="KEGG" id="smen:SAMEA4412692_1954"/>
<feature type="signal peptide" evidence="16">
    <location>
        <begin position="1"/>
        <end position="29"/>
    </location>
</feature>
<dbReference type="RefSeq" id="WP_083903305.1">
    <property type="nucleotide sequence ID" value="NZ_LT906439.1"/>
</dbReference>
<dbReference type="InterPro" id="IPR034216">
    <property type="entry name" value="C5a_Peptidase"/>
</dbReference>
<evidence type="ECO:0000256" key="12">
    <source>
        <dbReference type="ARBA" id="ARBA00030432"/>
    </source>
</evidence>
<feature type="domain" description="C5a peptidase third Fn3" evidence="20">
    <location>
        <begin position="915"/>
        <end position="1010"/>
    </location>
</feature>
<evidence type="ECO:0000256" key="11">
    <source>
        <dbReference type="ARBA" id="ARBA00023026"/>
    </source>
</evidence>
<feature type="domain" description="PA" evidence="18">
    <location>
        <begin position="357"/>
        <end position="409"/>
    </location>
</feature>
<dbReference type="GO" id="GO:0006508">
    <property type="term" value="P:proteolysis"/>
    <property type="evidence" value="ECO:0007669"/>
    <property type="project" value="UniProtKB-KW"/>
</dbReference>
<feature type="compositionally biased region" description="Low complexity" evidence="15">
    <location>
        <begin position="53"/>
        <end position="66"/>
    </location>
</feature>
<keyword evidence="22" id="KW-1185">Reference proteome</keyword>
<dbReference type="GO" id="GO:0004252">
    <property type="term" value="F:serine-type endopeptidase activity"/>
    <property type="evidence" value="ECO:0007669"/>
    <property type="project" value="UniProtKB-UniRule"/>
</dbReference>
<evidence type="ECO:0000259" key="17">
    <source>
        <dbReference type="Pfam" id="PF00082"/>
    </source>
</evidence>
<accession>A0A239SZ28</accession>
<dbReference type="OrthoDB" id="9798386at2"/>
<gene>
    <name evidence="21" type="primary">scpA_2</name>
    <name evidence="21" type="ORF">SAMEA4412692_01954</name>
</gene>
<dbReference type="Pfam" id="PF06280">
    <property type="entry name" value="fn3_5"/>
    <property type="match status" value="1"/>
</dbReference>
<evidence type="ECO:0000256" key="7">
    <source>
        <dbReference type="ARBA" id="ARBA00022729"/>
    </source>
</evidence>
<dbReference type="PANTHER" id="PTHR43399">
    <property type="entry name" value="SUBTILISIN-RELATED"/>
    <property type="match status" value="1"/>
</dbReference>
<dbReference type="PANTHER" id="PTHR43399:SF4">
    <property type="entry name" value="CELL WALL-ASSOCIATED PROTEASE"/>
    <property type="match status" value="1"/>
</dbReference>
<sequence length="1145" mass="126742">MENNSCSNKKRLMSLIAGMALLHAPQVLAQEQVDNVSQETMPEQATLVLQQDQQTTEVTNENTPVTSDKPEAEEPTSSPSENEVVTEKAISIVDEVDPSHVKSMWEAGYDGKGTLVAVIDTELDGKHEMLQLDTTEDARFQNKEAMEKQKAEHGVTRGQWVNDKVVFYHDYSGSDAPSMLHGTHVTGILAGNSKQASAGSYLLQGIAPQAQVMFLKVGKDPKQSFVREIQDAMAMGANVINISLGSSAEAISQLDSSTLEILQKARKQGIAIVVAAGNDGAFGKEVYKPLAANPDYGLIGTPANTDDVFTVAAYATPRIGAVLEVKSEDKAHELLVPLSYPLQKDVSYSLEYLSKGEQADYQQKDVKGKIVLVEQEGNLTLKQKIQLAQRQGAAGILVLSQPDQKTSVALPYVEDMVTGVPNAKDSQALKAMLQGKLFFTGKYSKKTDLVERYMDTFSSWGLTPEGNIKPDIAAPGHEIYSAMPNGQYATVSGTSMAAPHLSGVVTLLQQHVAKKFAHLSLSPEQRLDLVKKILLSSANPLWNEETKAYYSPRQQGAGAVDARKALAADMYLASENDEAKIHLKNVSDQFEIKVKVKNLSQQARTLTYQADVMTDKVEDGSFTLTSRALLSTTPQKLVIEANSEKTISIPVDTSRFTKELLEQMKNGYFLDGFVRFHEVGGQQDLLSIPFIGFHGDYTNLPALESSIYQSTDGQTFYRRPQSKETAHEFPVDDFKELKEEDFTGLKTTFTPWSVVEHVKSGGYAEESTESSPNALLGSYEKVSDDTVRLLRFKDGKPYLLLSPNGDDNMDAITLQGLFLRNVKDLKASVYDAKDMSKPIWESEHATQFIRKNFAPHVGVKETTYESTKWDGKDATGNFVPNGTYIYRVTYTPLSTGAKEQSTDFTIKVHVTPPQLPAAAKFDESKRLVELAAEKQSSNVEIYRKRLVYTYKIADEENGTMTGATYFDSNDKGQFILPAQFENTLTGEMEVLTPEIINQLTYVVEDMAGNYSAIPLKELLSRPMPKEEPEEMKPENPKQQDNGHSTEPKKEQEQDQSSKQLPPLFKPHQPLPKMDTMTKKSDKTSSQPRDTMPDSSESVQKEAMAMTNPEAEKVLPQTNSTSNHSWLIGVFTLISTCFFWKKRSKQ</sequence>
<feature type="compositionally biased region" description="Polar residues" evidence="15">
    <location>
        <begin position="1086"/>
        <end position="1097"/>
    </location>
</feature>
<dbReference type="InterPro" id="IPR003137">
    <property type="entry name" value="PA_domain"/>
</dbReference>
<evidence type="ECO:0000256" key="16">
    <source>
        <dbReference type="SAM" id="SignalP"/>
    </source>
</evidence>
<dbReference type="PROSITE" id="PS00137">
    <property type="entry name" value="SUBTILASE_HIS"/>
    <property type="match status" value="1"/>
</dbReference>
<evidence type="ECO:0000256" key="3">
    <source>
        <dbReference type="ARBA" id="ARBA00011073"/>
    </source>
</evidence>
<keyword evidence="9 14" id="KW-0378">Hydrolase</keyword>
<dbReference type="InterPro" id="IPR022398">
    <property type="entry name" value="Peptidase_S8_His-AS"/>
</dbReference>
<dbReference type="CDD" id="cd07475">
    <property type="entry name" value="Peptidases_S8_C5a_Peptidase"/>
    <property type="match status" value="1"/>
</dbReference>
<feature type="chain" id="PRO_5011264935" description="C5a peptidase" evidence="16">
    <location>
        <begin position="30"/>
        <end position="1145"/>
    </location>
</feature>
<dbReference type="InterPro" id="IPR013783">
    <property type="entry name" value="Ig-like_fold"/>
</dbReference>
<evidence type="ECO:0000256" key="10">
    <source>
        <dbReference type="ARBA" id="ARBA00022825"/>
    </source>
</evidence>
<dbReference type="Pfam" id="PF02225">
    <property type="entry name" value="PA"/>
    <property type="match status" value="1"/>
</dbReference>
<evidence type="ECO:0000256" key="13">
    <source>
        <dbReference type="PIRSR" id="PIRSR615500-1"/>
    </source>
</evidence>
<dbReference type="Gene3D" id="3.40.50.200">
    <property type="entry name" value="Peptidase S8/S53 domain"/>
    <property type="match status" value="1"/>
</dbReference>
<dbReference type="InterPro" id="IPR036852">
    <property type="entry name" value="Peptidase_S8/S53_dom_sf"/>
</dbReference>
<dbReference type="Pfam" id="PF00082">
    <property type="entry name" value="Peptidase_S8"/>
    <property type="match status" value="1"/>
</dbReference>
<feature type="active site" description="Charge relay system" evidence="13 14">
    <location>
        <position position="181"/>
    </location>
</feature>
<dbReference type="InterPro" id="IPR010435">
    <property type="entry name" value="C5a/SBT2-like_Fn3"/>
</dbReference>
<dbReference type="GO" id="GO:0016020">
    <property type="term" value="C:membrane"/>
    <property type="evidence" value="ECO:0007669"/>
    <property type="project" value="InterPro"/>
</dbReference>
<evidence type="ECO:0000256" key="4">
    <source>
        <dbReference type="ARBA" id="ARBA00012942"/>
    </source>
</evidence>
<dbReference type="Gene3D" id="2.60.40.4070">
    <property type="match status" value="1"/>
</dbReference>
<keyword evidence="7 16" id="KW-0732">Signal</keyword>
<evidence type="ECO:0000256" key="6">
    <source>
        <dbReference type="ARBA" id="ARBA00022670"/>
    </source>
</evidence>
<dbReference type="InterPro" id="IPR051048">
    <property type="entry name" value="Peptidase_S8/S53_subtilisin"/>
</dbReference>
<dbReference type="Proteomes" id="UP000215185">
    <property type="component" value="Chromosome 1"/>
</dbReference>
<evidence type="ECO:0000256" key="1">
    <source>
        <dbReference type="ARBA" id="ARBA00001404"/>
    </source>
</evidence>
<evidence type="ECO:0000256" key="2">
    <source>
        <dbReference type="ARBA" id="ARBA00002909"/>
    </source>
</evidence>
<keyword evidence="8" id="KW-0677">Repeat</keyword>
<comment type="function">
    <text evidence="2">This virulence factor of S.pyogenes specifically cleaves the human serum chemotaxin C5a at '68-Lys-|-Asp-69' bond near its C-terminus, destroying its ability to serve as a chemoattractant.</text>
</comment>
<dbReference type="PRINTS" id="PR00723">
    <property type="entry name" value="SUBTILISIN"/>
</dbReference>
<dbReference type="InterPro" id="IPR046450">
    <property type="entry name" value="PA_dom_sf"/>
</dbReference>
<dbReference type="eggNOG" id="COG3087">
    <property type="taxonomic scope" value="Bacteria"/>
</dbReference>